<proteinExistence type="predicted"/>
<name>A0ABM9P2A0_9FLAO</name>
<dbReference type="GeneID" id="65210470"/>
<protein>
    <recommendedName>
        <fullName evidence="4">Secreted protein</fullName>
    </recommendedName>
</protein>
<dbReference type="RefSeq" id="WP_101901868.1">
    <property type="nucleotide sequence ID" value="NZ_JBFKZU010000001.1"/>
</dbReference>
<dbReference type="Proteomes" id="UP001497514">
    <property type="component" value="Chromosome"/>
</dbReference>
<evidence type="ECO:0008006" key="4">
    <source>
        <dbReference type="Google" id="ProtNLM"/>
    </source>
</evidence>
<evidence type="ECO:0000256" key="1">
    <source>
        <dbReference type="SAM" id="Phobius"/>
    </source>
</evidence>
<sequence>MKVKIAIFFSILFMSIIAVPTIITLIDSNQDITIFLDLNEEEEEESSIEGASKELKLYQTTDLNLFFIKIKKIENVIFYSKNYISQFLKITTPPPRFFV</sequence>
<dbReference type="EMBL" id="OZ038524">
    <property type="protein sequence ID" value="CAL2088265.1"/>
    <property type="molecule type" value="Genomic_DNA"/>
</dbReference>
<evidence type="ECO:0000313" key="3">
    <source>
        <dbReference type="Proteomes" id="UP001497514"/>
    </source>
</evidence>
<gene>
    <name evidence="2" type="ORF">TD3509T_2371</name>
</gene>
<accession>A0ABM9P2A0</accession>
<keyword evidence="1" id="KW-0812">Transmembrane</keyword>
<organism evidence="2 3">
    <name type="scientific">Tenacibaculum dicentrarchi</name>
    <dbReference type="NCBI Taxonomy" id="669041"/>
    <lineage>
        <taxon>Bacteria</taxon>
        <taxon>Pseudomonadati</taxon>
        <taxon>Bacteroidota</taxon>
        <taxon>Flavobacteriia</taxon>
        <taxon>Flavobacteriales</taxon>
        <taxon>Flavobacteriaceae</taxon>
        <taxon>Tenacibaculum</taxon>
    </lineage>
</organism>
<keyword evidence="3" id="KW-1185">Reference proteome</keyword>
<keyword evidence="1" id="KW-0472">Membrane</keyword>
<evidence type="ECO:0000313" key="2">
    <source>
        <dbReference type="EMBL" id="CAL2088265.1"/>
    </source>
</evidence>
<reference evidence="2 3" key="1">
    <citation type="submission" date="2024-05" db="EMBL/GenBank/DDBJ databases">
        <authorList>
            <person name="Duchaud E."/>
        </authorList>
    </citation>
    <scope>NUCLEOTIDE SEQUENCE [LARGE SCALE GENOMIC DNA]</scope>
    <source>
        <strain evidence="2">Ena-SAMPLE-TAB-13-05-2024-13:56:06:370-140309</strain>
    </source>
</reference>
<feature type="transmembrane region" description="Helical" evidence="1">
    <location>
        <begin position="6"/>
        <end position="26"/>
    </location>
</feature>
<keyword evidence="1" id="KW-1133">Transmembrane helix</keyword>